<dbReference type="InterPro" id="IPR031107">
    <property type="entry name" value="Small_HSP"/>
</dbReference>
<dbReference type="OrthoDB" id="1431247at2759"/>
<sequence length="223" mass="24516">MSLFQEFSPIFRMVNDFDRVASRCVPREPRFTPSFDVKELKDSYELQGELPGVDQKDVSIEWTDATTLAIKGRTEHRRQRGSPPQKTAASTPTPAQASDSATSSEKATSEHEYQKPSVEEEDGSTSTTDDFVDVASPNSESTVAEGKKPVQEAVAAPTRAQAPAPAAEQARYWVSERSVGSFARTFTFPVRIDQDAVKASLKNGILSVVIPKLKVQPRKITIE</sequence>
<dbReference type="InterPro" id="IPR008978">
    <property type="entry name" value="HSP20-like_chaperone"/>
</dbReference>
<dbReference type="CDD" id="cd06464">
    <property type="entry name" value="ACD_sHsps-like"/>
    <property type="match status" value="1"/>
</dbReference>
<evidence type="ECO:0000256" key="2">
    <source>
        <dbReference type="PROSITE-ProRule" id="PRU00285"/>
    </source>
</evidence>
<evidence type="ECO:0000256" key="3">
    <source>
        <dbReference type="RuleBase" id="RU003616"/>
    </source>
</evidence>
<dbReference type="EMBL" id="MU007021">
    <property type="protein sequence ID" value="KAF2433296.1"/>
    <property type="molecule type" value="Genomic_DNA"/>
</dbReference>
<dbReference type="PROSITE" id="PS01031">
    <property type="entry name" value="SHSP"/>
    <property type="match status" value="1"/>
</dbReference>
<dbReference type="Proteomes" id="UP000800235">
    <property type="component" value="Unassembled WGS sequence"/>
</dbReference>
<feature type="region of interest" description="Disordered" evidence="4">
    <location>
        <begin position="68"/>
        <end position="149"/>
    </location>
</feature>
<evidence type="ECO:0000259" key="5">
    <source>
        <dbReference type="PROSITE" id="PS01031"/>
    </source>
</evidence>
<dbReference type="AlphaFoldDB" id="A0A9P4U1B7"/>
<feature type="domain" description="SHSP" evidence="5">
    <location>
        <begin position="26"/>
        <end position="223"/>
    </location>
</feature>
<evidence type="ECO:0000256" key="1">
    <source>
        <dbReference type="ARBA" id="ARBA00023016"/>
    </source>
</evidence>
<dbReference type="Pfam" id="PF00011">
    <property type="entry name" value="HSP20"/>
    <property type="match status" value="1"/>
</dbReference>
<evidence type="ECO:0000313" key="7">
    <source>
        <dbReference type="Proteomes" id="UP000800235"/>
    </source>
</evidence>
<comment type="similarity">
    <text evidence="2 3">Belongs to the small heat shock protein (HSP20) family.</text>
</comment>
<evidence type="ECO:0000256" key="4">
    <source>
        <dbReference type="SAM" id="MobiDB-lite"/>
    </source>
</evidence>
<dbReference type="InterPro" id="IPR002068">
    <property type="entry name" value="A-crystallin/Hsp20_dom"/>
</dbReference>
<reference evidence="6" key="1">
    <citation type="journal article" date="2020" name="Stud. Mycol.">
        <title>101 Dothideomycetes genomes: a test case for predicting lifestyles and emergence of pathogens.</title>
        <authorList>
            <person name="Haridas S."/>
            <person name="Albert R."/>
            <person name="Binder M."/>
            <person name="Bloem J."/>
            <person name="Labutti K."/>
            <person name="Salamov A."/>
            <person name="Andreopoulos B."/>
            <person name="Baker S."/>
            <person name="Barry K."/>
            <person name="Bills G."/>
            <person name="Bluhm B."/>
            <person name="Cannon C."/>
            <person name="Castanera R."/>
            <person name="Culley D."/>
            <person name="Daum C."/>
            <person name="Ezra D."/>
            <person name="Gonzalez J."/>
            <person name="Henrissat B."/>
            <person name="Kuo A."/>
            <person name="Liang C."/>
            <person name="Lipzen A."/>
            <person name="Lutzoni F."/>
            <person name="Magnuson J."/>
            <person name="Mondo S."/>
            <person name="Nolan M."/>
            <person name="Ohm R."/>
            <person name="Pangilinan J."/>
            <person name="Park H.-J."/>
            <person name="Ramirez L."/>
            <person name="Alfaro M."/>
            <person name="Sun H."/>
            <person name="Tritt A."/>
            <person name="Yoshinaga Y."/>
            <person name="Zwiers L.-H."/>
            <person name="Turgeon B."/>
            <person name="Goodwin S."/>
            <person name="Spatafora J."/>
            <person name="Crous P."/>
            <person name="Grigoriev I."/>
        </authorList>
    </citation>
    <scope>NUCLEOTIDE SEQUENCE</scope>
    <source>
        <strain evidence="6">CBS 130266</strain>
    </source>
</reference>
<dbReference type="Gene3D" id="2.60.40.790">
    <property type="match status" value="1"/>
</dbReference>
<feature type="compositionally biased region" description="Basic and acidic residues" evidence="4">
    <location>
        <begin position="107"/>
        <end position="118"/>
    </location>
</feature>
<keyword evidence="1" id="KW-0346">Stress response</keyword>
<evidence type="ECO:0000313" key="6">
    <source>
        <dbReference type="EMBL" id="KAF2433296.1"/>
    </source>
</evidence>
<dbReference type="PANTHER" id="PTHR11527">
    <property type="entry name" value="HEAT-SHOCK PROTEIN 20 FAMILY MEMBER"/>
    <property type="match status" value="1"/>
</dbReference>
<name>A0A9P4U1B7_9PEZI</name>
<comment type="caution">
    <text evidence="6">The sequence shown here is derived from an EMBL/GenBank/DDBJ whole genome shotgun (WGS) entry which is preliminary data.</text>
</comment>
<proteinExistence type="inferred from homology"/>
<gene>
    <name evidence="6" type="ORF">EJ08DRAFT_694573</name>
</gene>
<organism evidence="6 7">
    <name type="scientific">Tothia fuscella</name>
    <dbReference type="NCBI Taxonomy" id="1048955"/>
    <lineage>
        <taxon>Eukaryota</taxon>
        <taxon>Fungi</taxon>
        <taxon>Dikarya</taxon>
        <taxon>Ascomycota</taxon>
        <taxon>Pezizomycotina</taxon>
        <taxon>Dothideomycetes</taxon>
        <taxon>Pleosporomycetidae</taxon>
        <taxon>Venturiales</taxon>
        <taxon>Cylindrosympodiaceae</taxon>
        <taxon>Tothia</taxon>
    </lineage>
</organism>
<dbReference type="SUPFAM" id="SSF49764">
    <property type="entry name" value="HSP20-like chaperones"/>
    <property type="match status" value="1"/>
</dbReference>
<keyword evidence="7" id="KW-1185">Reference proteome</keyword>
<protein>
    <submittedName>
        <fullName evidence="6">HSP20-like chaperone</fullName>
    </submittedName>
</protein>
<accession>A0A9P4U1B7</accession>
<feature type="compositionally biased region" description="Low complexity" evidence="4">
    <location>
        <begin position="82"/>
        <end position="104"/>
    </location>
</feature>